<evidence type="ECO:0000259" key="5">
    <source>
        <dbReference type="SMART" id="SM00479"/>
    </source>
</evidence>
<dbReference type="InterPro" id="IPR036397">
    <property type="entry name" value="RNaseH_sf"/>
</dbReference>
<sequence length="516" mass="53360">MLIDIVPMSGSGRFPAVGTEFTAIDFETTGLQPGRIIEVAAVRVRADGTVLGEFSTLVDPGPGVDPGPARVHGITRAELDSAPALGQIAGHLLDLCQGSVLVGHNLAFEQGFLTAELERIGLRLPTMPGVCTLAAARTALRLPNYRLATVAEALGLGGFAAHQAAPDARACAQVLAALVSTHGLAFERRFAVPRLPRLSISGRVVSRPEPARATAGTWLSGLVDRIEAVDTPYAGLLADALADHYLSDAEAADLAALATTAGMSSSDVRRAHLDFVAAMRVVAESDGIVTDDEERELRHVAEALGVPEALRDLRRASSADRTRVLVLGSTAAADALRAAVLAARIPLAKNLTASVTHLAVADDVPAAEPRLARARELGAAVLDVPAAWQSLGLVPPQPRMAPAPPAVAPPPPVAVPPQPTVTVPPQPTTVLPPARVPAPPRPAATLPPVPRDRQWIAWITMGTGLVLMFLTVIALFAGAGLAAGVPLGAIGVGLLLGGWTVGDPKSRYPAISSRKA</sequence>
<reference evidence="6 7" key="1">
    <citation type="submission" date="2018-11" db="EMBL/GenBank/DDBJ databases">
        <title>Sequencing the genomes of 1000 actinobacteria strains.</title>
        <authorList>
            <person name="Klenk H.-P."/>
        </authorList>
    </citation>
    <scope>NUCLEOTIDE SEQUENCE [LARGE SCALE GENOMIC DNA]</scope>
    <source>
        <strain evidence="6 7">DSM 44348</strain>
    </source>
</reference>
<evidence type="ECO:0000256" key="4">
    <source>
        <dbReference type="SAM" id="Phobius"/>
    </source>
</evidence>
<keyword evidence="7" id="KW-1185">Reference proteome</keyword>
<dbReference type="PANTHER" id="PTHR30231:SF4">
    <property type="entry name" value="PROTEIN NEN2"/>
    <property type="match status" value="1"/>
</dbReference>
<dbReference type="SMART" id="SM00479">
    <property type="entry name" value="EXOIII"/>
    <property type="match status" value="1"/>
</dbReference>
<dbReference type="RefSeq" id="WP_167499053.1">
    <property type="nucleotide sequence ID" value="NZ_RKHY01000001.1"/>
</dbReference>
<dbReference type="AlphaFoldDB" id="A0A3N2GW76"/>
<dbReference type="Gene3D" id="3.30.420.10">
    <property type="entry name" value="Ribonuclease H-like superfamily/Ribonuclease H"/>
    <property type="match status" value="1"/>
</dbReference>
<feature type="transmembrane region" description="Helical" evidence="4">
    <location>
        <begin position="483"/>
        <end position="502"/>
    </location>
</feature>
<dbReference type="InterPro" id="IPR013520">
    <property type="entry name" value="Ribonucl_H"/>
</dbReference>
<dbReference type="FunFam" id="3.30.420.10:FF:000045">
    <property type="entry name" value="3'-5' exonuclease DinG"/>
    <property type="match status" value="1"/>
</dbReference>
<keyword evidence="4" id="KW-0812">Transmembrane</keyword>
<dbReference type="EMBL" id="RKHY01000001">
    <property type="protein sequence ID" value="ROS40894.1"/>
    <property type="molecule type" value="Genomic_DNA"/>
</dbReference>
<feature type="domain" description="Exonuclease" evidence="5">
    <location>
        <begin position="20"/>
        <end position="184"/>
    </location>
</feature>
<keyword evidence="1" id="KW-0540">Nuclease</keyword>
<dbReference type="GO" id="GO:0003677">
    <property type="term" value="F:DNA binding"/>
    <property type="evidence" value="ECO:0007669"/>
    <property type="project" value="InterPro"/>
</dbReference>
<keyword evidence="2" id="KW-0378">Hydrolase</keyword>
<evidence type="ECO:0000256" key="2">
    <source>
        <dbReference type="ARBA" id="ARBA00022801"/>
    </source>
</evidence>
<keyword evidence="4" id="KW-1133">Transmembrane helix</keyword>
<evidence type="ECO:0000313" key="6">
    <source>
        <dbReference type="EMBL" id="ROS40894.1"/>
    </source>
</evidence>
<accession>A0A3N2GW76</accession>
<proteinExistence type="predicted"/>
<dbReference type="SUPFAM" id="SSF53098">
    <property type="entry name" value="Ribonuclease H-like"/>
    <property type="match status" value="1"/>
</dbReference>
<keyword evidence="3" id="KW-0269">Exonuclease</keyword>
<name>A0A3N2GW76_9PSEU</name>
<dbReference type="GO" id="GO:0006260">
    <property type="term" value="P:DNA replication"/>
    <property type="evidence" value="ECO:0007669"/>
    <property type="project" value="InterPro"/>
</dbReference>
<dbReference type="NCBIfam" id="TIGR00573">
    <property type="entry name" value="dnaq"/>
    <property type="match status" value="1"/>
</dbReference>
<feature type="transmembrane region" description="Helical" evidence="4">
    <location>
        <begin position="455"/>
        <end position="477"/>
    </location>
</feature>
<dbReference type="Pfam" id="PF00929">
    <property type="entry name" value="RNase_T"/>
    <property type="match status" value="1"/>
</dbReference>
<evidence type="ECO:0000256" key="3">
    <source>
        <dbReference type="ARBA" id="ARBA00022839"/>
    </source>
</evidence>
<evidence type="ECO:0000313" key="7">
    <source>
        <dbReference type="Proteomes" id="UP000274843"/>
    </source>
</evidence>
<protein>
    <submittedName>
        <fullName evidence="6">DNA polymerase-3 subunit epsilon</fullName>
    </submittedName>
</protein>
<dbReference type="InterPro" id="IPR006054">
    <property type="entry name" value="DnaQ"/>
</dbReference>
<dbReference type="SUPFAM" id="SSF158682">
    <property type="entry name" value="TerB-like"/>
    <property type="match status" value="1"/>
</dbReference>
<dbReference type="GeneID" id="301844613"/>
<dbReference type="Proteomes" id="UP000274843">
    <property type="component" value="Unassembled WGS sequence"/>
</dbReference>
<dbReference type="InterPro" id="IPR012337">
    <property type="entry name" value="RNaseH-like_sf"/>
</dbReference>
<dbReference type="PANTHER" id="PTHR30231">
    <property type="entry name" value="DNA POLYMERASE III SUBUNIT EPSILON"/>
    <property type="match status" value="1"/>
</dbReference>
<evidence type="ECO:0000256" key="1">
    <source>
        <dbReference type="ARBA" id="ARBA00022722"/>
    </source>
</evidence>
<dbReference type="GO" id="GO:0008408">
    <property type="term" value="F:3'-5' exonuclease activity"/>
    <property type="evidence" value="ECO:0007669"/>
    <property type="project" value="TreeGrafter"/>
</dbReference>
<organism evidence="6 7">
    <name type="scientific">Amycolatopsis thermoflava</name>
    <dbReference type="NCBI Taxonomy" id="84480"/>
    <lineage>
        <taxon>Bacteria</taxon>
        <taxon>Bacillati</taxon>
        <taxon>Actinomycetota</taxon>
        <taxon>Actinomycetes</taxon>
        <taxon>Pseudonocardiales</taxon>
        <taxon>Pseudonocardiaceae</taxon>
        <taxon>Amycolatopsis</taxon>
        <taxon>Amycolatopsis methanolica group</taxon>
    </lineage>
</organism>
<comment type="caution">
    <text evidence="6">The sequence shown here is derived from an EMBL/GenBank/DDBJ whole genome shotgun (WGS) entry which is preliminary data.</text>
</comment>
<dbReference type="CDD" id="cd06127">
    <property type="entry name" value="DEDDh"/>
    <property type="match status" value="1"/>
</dbReference>
<gene>
    <name evidence="6" type="ORF">EDD35_3240</name>
</gene>
<dbReference type="InterPro" id="IPR029024">
    <property type="entry name" value="TerB-like"/>
</dbReference>
<keyword evidence="4" id="KW-0472">Membrane</keyword>
<dbReference type="GO" id="GO:0003887">
    <property type="term" value="F:DNA-directed DNA polymerase activity"/>
    <property type="evidence" value="ECO:0007669"/>
    <property type="project" value="InterPro"/>
</dbReference>
<dbReference type="Gene3D" id="1.10.3680.10">
    <property type="entry name" value="TerB-like"/>
    <property type="match status" value="1"/>
</dbReference>